<dbReference type="Proteomes" id="UP000885779">
    <property type="component" value="Unassembled WGS sequence"/>
</dbReference>
<sequence>MTPTQEKLLWRETFRVRSYEIDSKGKLSIQSLANYLMEAAFNHSYALQVSVIHLNRQGITWVLSRLHIQVERYPDWMDTVIVETWPSDKNDSFALRDFLVKDKAGRVIATATTSWMIMDIQTRRPVSIPEALGDLVYKEKDRAMNDNFDALPQLEEFQIKKEFNVRLSDLDLNQHVNFLNYIEWAIESVPPEIWKQYILKDLQVSYRAEAKLGDRVVVFSEQKNEKENKEFVHSILRANDNRELTRLTSCWKSK</sequence>
<dbReference type="PANTHER" id="PTHR31727">
    <property type="entry name" value="OLEOYL-ACYL CARRIER PROTEIN THIOESTERASE 1, CHLOROPLASTIC"/>
    <property type="match status" value="1"/>
</dbReference>
<evidence type="ECO:0000259" key="9">
    <source>
        <dbReference type="Pfam" id="PF20791"/>
    </source>
</evidence>
<evidence type="ECO:0000256" key="7">
    <source>
        <dbReference type="ARBA" id="ARBA00023160"/>
    </source>
</evidence>
<dbReference type="GO" id="GO:0000036">
    <property type="term" value="F:acyl carrier activity"/>
    <property type="evidence" value="ECO:0007669"/>
    <property type="project" value="TreeGrafter"/>
</dbReference>
<keyword evidence="2" id="KW-0444">Lipid biosynthesis</keyword>
<evidence type="ECO:0008006" key="11">
    <source>
        <dbReference type="Google" id="ProtNLM"/>
    </source>
</evidence>
<evidence type="ECO:0000256" key="3">
    <source>
        <dbReference type="ARBA" id="ARBA00022801"/>
    </source>
</evidence>
<dbReference type="AlphaFoldDB" id="A0A7V4U1U5"/>
<keyword evidence="3" id="KW-0378">Hydrolase</keyword>
<feature type="domain" description="Acyl-ACP thioesterase N-terminal hotdog" evidence="8">
    <location>
        <begin position="9"/>
        <end position="131"/>
    </location>
</feature>
<evidence type="ECO:0000256" key="6">
    <source>
        <dbReference type="ARBA" id="ARBA00023098"/>
    </source>
</evidence>
<name>A0A7V4U1U5_CALAY</name>
<evidence type="ECO:0000256" key="4">
    <source>
        <dbReference type="ARBA" id="ARBA00022832"/>
    </source>
</evidence>
<evidence type="ECO:0000313" key="10">
    <source>
        <dbReference type="EMBL" id="HGY56485.1"/>
    </source>
</evidence>
<keyword evidence="5" id="KW-0809">Transit peptide</keyword>
<evidence type="ECO:0000259" key="8">
    <source>
        <dbReference type="Pfam" id="PF01643"/>
    </source>
</evidence>
<accession>A0A7V4U1U5</accession>
<feature type="domain" description="Acyl-ACP thioesterase-like C-terminal" evidence="9">
    <location>
        <begin position="158"/>
        <end position="252"/>
    </location>
</feature>
<dbReference type="InterPro" id="IPR045023">
    <property type="entry name" value="FATA/B"/>
</dbReference>
<keyword evidence="7" id="KW-0275">Fatty acid biosynthesis</keyword>
<dbReference type="InterPro" id="IPR029069">
    <property type="entry name" value="HotDog_dom_sf"/>
</dbReference>
<evidence type="ECO:0000256" key="2">
    <source>
        <dbReference type="ARBA" id="ARBA00022516"/>
    </source>
</evidence>
<dbReference type="PANTHER" id="PTHR31727:SF6">
    <property type="entry name" value="OLEOYL-ACYL CARRIER PROTEIN THIOESTERASE 1, CHLOROPLASTIC"/>
    <property type="match status" value="1"/>
</dbReference>
<dbReference type="Pfam" id="PF01643">
    <property type="entry name" value="Acyl-ACP_TE"/>
    <property type="match status" value="1"/>
</dbReference>
<protein>
    <recommendedName>
        <fullName evidence="11">Acyl-ACP thioesterase</fullName>
    </recommendedName>
</protein>
<gene>
    <name evidence="10" type="ORF">ENK44_12320</name>
</gene>
<organism evidence="10">
    <name type="scientific">Caldithrix abyssi</name>
    <dbReference type="NCBI Taxonomy" id="187145"/>
    <lineage>
        <taxon>Bacteria</taxon>
        <taxon>Pseudomonadati</taxon>
        <taxon>Calditrichota</taxon>
        <taxon>Calditrichia</taxon>
        <taxon>Calditrichales</taxon>
        <taxon>Calditrichaceae</taxon>
        <taxon>Caldithrix</taxon>
    </lineage>
</organism>
<dbReference type="EMBL" id="DRQG01000114">
    <property type="protein sequence ID" value="HGY56485.1"/>
    <property type="molecule type" value="Genomic_DNA"/>
</dbReference>
<dbReference type="CDD" id="cd00586">
    <property type="entry name" value="4HBT"/>
    <property type="match status" value="1"/>
</dbReference>
<evidence type="ECO:0000256" key="5">
    <source>
        <dbReference type="ARBA" id="ARBA00022946"/>
    </source>
</evidence>
<reference evidence="10" key="1">
    <citation type="journal article" date="2020" name="mSystems">
        <title>Genome- and Community-Level Interaction Insights into Carbon Utilization and Element Cycling Functions of Hydrothermarchaeota in Hydrothermal Sediment.</title>
        <authorList>
            <person name="Zhou Z."/>
            <person name="Liu Y."/>
            <person name="Xu W."/>
            <person name="Pan J."/>
            <person name="Luo Z.H."/>
            <person name="Li M."/>
        </authorList>
    </citation>
    <scope>NUCLEOTIDE SEQUENCE [LARGE SCALE GENOMIC DNA]</scope>
    <source>
        <strain evidence="10">HyVt-577</strain>
    </source>
</reference>
<evidence type="ECO:0000256" key="1">
    <source>
        <dbReference type="ARBA" id="ARBA00006500"/>
    </source>
</evidence>
<dbReference type="Gene3D" id="3.10.129.10">
    <property type="entry name" value="Hotdog Thioesterase"/>
    <property type="match status" value="1"/>
</dbReference>
<comment type="similarity">
    <text evidence="1">Belongs to the acyl-ACP thioesterase family.</text>
</comment>
<keyword evidence="6" id="KW-0443">Lipid metabolism</keyword>
<comment type="caution">
    <text evidence="10">The sequence shown here is derived from an EMBL/GenBank/DDBJ whole genome shotgun (WGS) entry which is preliminary data.</text>
</comment>
<dbReference type="InterPro" id="IPR002864">
    <property type="entry name" value="Acyl-ACP_thioesterase_NHD"/>
</dbReference>
<dbReference type="GO" id="GO:0016297">
    <property type="term" value="F:fatty acyl-[ACP] hydrolase activity"/>
    <property type="evidence" value="ECO:0007669"/>
    <property type="project" value="InterPro"/>
</dbReference>
<dbReference type="Pfam" id="PF20791">
    <property type="entry name" value="Acyl-ACP_TE_C"/>
    <property type="match status" value="1"/>
</dbReference>
<proteinExistence type="inferred from homology"/>
<keyword evidence="4" id="KW-0276">Fatty acid metabolism</keyword>
<dbReference type="InterPro" id="IPR049427">
    <property type="entry name" value="Acyl-ACP_TE_C"/>
</dbReference>
<dbReference type="SUPFAM" id="SSF54637">
    <property type="entry name" value="Thioesterase/thiol ester dehydrase-isomerase"/>
    <property type="match status" value="2"/>
</dbReference>